<evidence type="ECO:0000259" key="6">
    <source>
        <dbReference type="Pfam" id="PF00389"/>
    </source>
</evidence>
<dbReference type="InterPro" id="IPR006139">
    <property type="entry name" value="D-isomer_2_OHA_DH_cat_dom"/>
</dbReference>
<dbReference type="InterPro" id="IPR029752">
    <property type="entry name" value="D-isomer_DH_CS1"/>
</dbReference>
<dbReference type="AlphaFoldDB" id="A0A2M7W0I4"/>
<dbReference type="PROSITE" id="PS00065">
    <property type="entry name" value="D_2_HYDROXYACID_DH_1"/>
    <property type="match status" value="1"/>
</dbReference>
<keyword evidence="2" id="KW-0028">Amino-acid biosynthesis</keyword>
<dbReference type="Pfam" id="PF02826">
    <property type="entry name" value="2-Hacid_dh_C"/>
    <property type="match status" value="1"/>
</dbReference>
<dbReference type="EMBL" id="PFQB01000130">
    <property type="protein sequence ID" value="PJA12062.1"/>
    <property type="molecule type" value="Genomic_DNA"/>
</dbReference>
<accession>A0A2M7W0I4</accession>
<dbReference type="InterPro" id="IPR006140">
    <property type="entry name" value="D-isomer_DH_NAD-bd"/>
</dbReference>
<dbReference type="Pfam" id="PF00389">
    <property type="entry name" value="2-Hacid_dh"/>
    <property type="match status" value="1"/>
</dbReference>
<dbReference type="PANTHER" id="PTHR42789:SF1">
    <property type="entry name" value="D-ISOMER SPECIFIC 2-HYDROXYACID DEHYDROGENASE FAMILY PROTEIN (AFU_ORTHOLOGUE AFUA_6G10090)"/>
    <property type="match status" value="1"/>
</dbReference>
<feature type="domain" description="D-isomer specific 2-hydroxyacid dehydrogenase NAD-binding" evidence="7">
    <location>
        <begin position="109"/>
        <end position="288"/>
    </location>
</feature>
<name>A0A2M7W0I4_9BACT</name>
<evidence type="ECO:0000256" key="3">
    <source>
        <dbReference type="ARBA" id="ARBA00023002"/>
    </source>
</evidence>
<dbReference type="GO" id="GO:0008652">
    <property type="term" value="P:amino acid biosynthetic process"/>
    <property type="evidence" value="ECO:0007669"/>
    <property type="project" value="UniProtKB-KW"/>
</dbReference>
<dbReference type="PANTHER" id="PTHR42789">
    <property type="entry name" value="D-ISOMER SPECIFIC 2-HYDROXYACID DEHYDROGENASE FAMILY PROTEIN (AFU_ORTHOLOGUE AFUA_6G10090)"/>
    <property type="match status" value="1"/>
</dbReference>
<proteinExistence type="inferred from homology"/>
<evidence type="ECO:0000256" key="1">
    <source>
        <dbReference type="ARBA" id="ARBA00005854"/>
    </source>
</evidence>
<comment type="caution">
    <text evidence="8">The sequence shown here is derived from an EMBL/GenBank/DDBJ whole genome shotgun (WGS) entry which is preliminary data.</text>
</comment>
<keyword evidence="3 5" id="KW-0560">Oxidoreductase</keyword>
<dbReference type="Gene3D" id="3.40.50.720">
    <property type="entry name" value="NAD(P)-binding Rossmann-like Domain"/>
    <property type="match status" value="2"/>
</dbReference>
<dbReference type="GO" id="GO:0051287">
    <property type="term" value="F:NAD binding"/>
    <property type="evidence" value="ECO:0007669"/>
    <property type="project" value="InterPro"/>
</dbReference>
<organism evidence="8 9">
    <name type="scientific">Candidatus Dojkabacteria bacterium CG_4_10_14_0_2_um_filter_Dojkabacteria_WS6_41_15</name>
    <dbReference type="NCBI Taxonomy" id="2014249"/>
    <lineage>
        <taxon>Bacteria</taxon>
        <taxon>Candidatus Dojkabacteria</taxon>
    </lineage>
</organism>
<evidence type="ECO:0000256" key="4">
    <source>
        <dbReference type="ARBA" id="ARBA00023027"/>
    </source>
</evidence>
<dbReference type="InterPro" id="IPR036291">
    <property type="entry name" value="NAD(P)-bd_dom_sf"/>
</dbReference>
<dbReference type="Proteomes" id="UP000228952">
    <property type="component" value="Unassembled WGS sequence"/>
</dbReference>
<evidence type="ECO:0000259" key="7">
    <source>
        <dbReference type="Pfam" id="PF02826"/>
    </source>
</evidence>
<evidence type="ECO:0008006" key="10">
    <source>
        <dbReference type="Google" id="ProtNLM"/>
    </source>
</evidence>
<sequence>MFKILFTGNTFTKSEVTQLESEGYMITPAKNDLSTPELIEALKSVDAYIVGGTEIVNEEVIKSAVPQLKLITNFGIGTGTIDVQAANAAGVLVANTLKVSTYSVAEFTVALLMTLNKRIFEFSHDTRSDIWKRLEMFDLKNKTVGIVGMGSIGTYTARILNKAFNMRVLYHDIIQKFAIEEELNAQKVALEQLLEESDIVSLHASLNASTTNMIGKNELARMKHTALLINTARAKLVDPDALFDALSNEILAGAAFDGFYTEPVDRTQPGGKLLELSEGKFILTPHTGFNVYENSDKIKRMTIDNLKTLLNGINSPNLVINC</sequence>
<gene>
    <name evidence="8" type="ORF">COX64_05180</name>
</gene>
<reference evidence="9" key="1">
    <citation type="submission" date="2017-09" db="EMBL/GenBank/DDBJ databases">
        <title>Depth-based differentiation of microbial function through sediment-hosted aquifers and enrichment of novel symbionts in the deep terrestrial subsurface.</title>
        <authorList>
            <person name="Probst A.J."/>
            <person name="Ladd B."/>
            <person name="Jarett J.K."/>
            <person name="Geller-Mcgrath D.E."/>
            <person name="Sieber C.M.K."/>
            <person name="Emerson J.B."/>
            <person name="Anantharaman K."/>
            <person name="Thomas B.C."/>
            <person name="Malmstrom R."/>
            <person name="Stieglmeier M."/>
            <person name="Klingl A."/>
            <person name="Woyke T."/>
            <person name="Ryan C.M."/>
            <person name="Banfield J.F."/>
        </authorList>
    </citation>
    <scope>NUCLEOTIDE SEQUENCE [LARGE SCALE GENOMIC DNA]</scope>
</reference>
<dbReference type="InterPro" id="IPR050857">
    <property type="entry name" value="D-2-hydroxyacid_DH"/>
</dbReference>
<comment type="similarity">
    <text evidence="1 5">Belongs to the D-isomer specific 2-hydroxyacid dehydrogenase family.</text>
</comment>
<feature type="domain" description="D-isomer specific 2-hydroxyacid dehydrogenase catalytic" evidence="6">
    <location>
        <begin position="12"/>
        <end position="319"/>
    </location>
</feature>
<evidence type="ECO:0000313" key="9">
    <source>
        <dbReference type="Proteomes" id="UP000228952"/>
    </source>
</evidence>
<keyword evidence="4" id="KW-0520">NAD</keyword>
<dbReference type="GO" id="GO:0016616">
    <property type="term" value="F:oxidoreductase activity, acting on the CH-OH group of donors, NAD or NADP as acceptor"/>
    <property type="evidence" value="ECO:0007669"/>
    <property type="project" value="InterPro"/>
</dbReference>
<evidence type="ECO:0000256" key="2">
    <source>
        <dbReference type="ARBA" id="ARBA00022605"/>
    </source>
</evidence>
<dbReference type="SUPFAM" id="SSF52283">
    <property type="entry name" value="Formate/glycerate dehydrogenase catalytic domain-like"/>
    <property type="match status" value="1"/>
</dbReference>
<evidence type="ECO:0000256" key="5">
    <source>
        <dbReference type="RuleBase" id="RU003719"/>
    </source>
</evidence>
<evidence type="ECO:0000313" key="8">
    <source>
        <dbReference type="EMBL" id="PJA12062.1"/>
    </source>
</evidence>
<protein>
    <recommendedName>
        <fullName evidence="10">Hydroxyacid dehydrogenase</fullName>
    </recommendedName>
</protein>
<dbReference type="SUPFAM" id="SSF51735">
    <property type="entry name" value="NAD(P)-binding Rossmann-fold domains"/>
    <property type="match status" value="1"/>
</dbReference>